<protein>
    <submittedName>
        <fullName evidence="1">Uncharacterized protein</fullName>
    </submittedName>
</protein>
<organism evidence="1 2">
    <name type="scientific">Ceriporiopsis subvermispora (strain B)</name>
    <name type="common">White-rot fungus</name>
    <name type="synonym">Gelatoporia subvermispora</name>
    <dbReference type="NCBI Taxonomy" id="914234"/>
    <lineage>
        <taxon>Eukaryota</taxon>
        <taxon>Fungi</taxon>
        <taxon>Dikarya</taxon>
        <taxon>Basidiomycota</taxon>
        <taxon>Agaricomycotina</taxon>
        <taxon>Agaricomycetes</taxon>
        <taxon>Polyporales</taxon>
        <taxon>Gelatoporiaceae</taxon>
        <taxon>Gelatoporia</taxon>
    </lineage>
</organism>
<evidence type="ECO:0000313" key="1">
    <source>
        <dbReference type="EMBL" id="EMD37024.1"/>
    </source>
</evidence>
<keyword evidence="2" id="KW-1185">Reference proteome</keyword>
<gene>
    <name evidence="1" type="ORF">CERSUDRAFT_114919</name>
</gene>
<proteinExistence type="predicted"/>
<dbReference type="Proteomes" id="UP000016930">
    <property type="component" value="Unassembled WGS sequence"/>
</dbReference>
<sequence>MFGSSTSPMPSPTSSLNKNVSTFRRACPHTAVFGDYTGTRRGSLQMQEDALICIGLRTCKPRARSNERYNAQGLVLGIDQRGHSRLARKVDRQDRFLVRSGCPNSM</sequence>
<name>M2PL50_CERS8</name>
<dbReference type="EMBL" id="KB445797">
    <property type="protein sequence ID" value="EMD37024.1"/>
    <property type="molecule type" value="Genomic_DNA"/>
</dbReference>
<reference evidence="1 2" key="1">
    <citation type="journal article" date="2012" name="Proc. Natl. Acad. Sci. U.S.A.">
        <title>Comparative genomics of Ceriporiopsis subvermispora and Phanerochaete chrysosporium provide insight into selective ligninolysis.</title>
        <authorList>
            <person name="Fernandez-Fueyo E."/>
            <person name="Ruiz-Duenas F.J."/>
            <person name="Ferreira P."/>
            <person name="Floudas D."/>
            <person name="Hibbett D.S."/>
            <person name="Canessa P."/>
            <person name="Larrondo L.F."/>
            <person name="James T.Y."/>
            <person name="Seelenfreund D."/>
            <person name="Lobos S."/>
            <person name="Polanco R."/>
            <person name="Tello M."/>
            <person name="Honda Y."/>
            <person name="Watanabe T."/>
            <person name="Watanabe T."/>
            <person name="Ryu J.S."/>
            <person name="Kubicek C.P."/>
            <person name="Schmoll M."/>
            <person name="Gaskell J."/>
            <person name="Hammel K.E."/>
            <person name="St John F.J."/>
            <person name="Vanden Wymelenberg A."/>
            <person name="Sabat G."/>
            <person name="Splinter BonDurant S."/>
            <person name="Syed K."/>
            <person name="Yadav J.S."/>
            <person name="Doddapaneni H."/>
            <person name="Subramanian V."/>
            <person name="Lavin J.L."/>
            <person name="Oguiza J.A."/>
            <person name="Perez G."/>
            <person name="Pisabarro A.G."/>
            <person name="Ramirez L."/>
            <person name="Santoyo F."/>
            <person name="Master E."/>
            <person name="Coutinho P.M."/>
            <person name="Henrissat B."/>
            <person name="Lombard V."/>
            <person name="Magnuson J.K."/>
            <person name="Kuees U."/>
            <person name="Hori C."/>
            <person name="Igarashi K."/>
            <person name="Samejima M."/>
            <person name="Held B.W."/>
            <person name="Barry K.W."/>
            <person name="LaButti K.M."/>
            <person name="Lapidus A."/>
            <person name="Lindquist E.A."/>
            <person name="Lucas S.M."/>
            <person name="Riley R."/>
            <person name="Salamov A.A."/>
            <person name="Hoffmeister D."/>
            <person name="Schwenk D."/>
            <person name="Hadar Y."/>
            <person name="Yarden O."/>
            <person name="de Vries R.P."/>
            <person name="Wiebenga A."/>
            <person name="Stenlid J."/>
            <person name="Eastwood D."/>
            <person name="Grigoriev I.V."/>
            <person name="Berka R.M."/>
            <person name="Blanchette R.A."/>
            <person name="Kersten P."/>
            <person name="Martinez A.T."/>
            <person name="Vicuna R."/>
            <person name="Cullen D."/>
        </authorList>
    </citation>
    <scope>NUCLEOTIDE SEQUENCE [LARGE SCALE GENOMIC DNA]</scope>
    <source>
        <strain evidence="1 2">B</strain>
    </source>
</reference>
<accession>M2PL50</accession>
<dbReference type="AlphaFoldDB" id="M2PL50"/>
<dbReference type="HOGENOM" id="CLU_2222955_0_0_1"/>
<evidence type="ECO:0000313" key="2">
    <source>
        <dbReference type="Proteomes" id="UP000016930"/>
    </source>
</evidence>